<keyword evidence="1" id="KW-0378">Hydrolase</keyword>
<dbReference type="Proteomes" id="UP000202923">
    <property type="component" value="Genome"/>
</dbReference>
<dbReference type="RefSeq" id="YP_009278866.1">
    <property type="nucleotide sequence ID" value="NC_031010.1"/>
</dbReference>
<name>A0A1B2IED7_9CAUD</name>
<dbReference type="GeneID" id="29062105"/>
<gene>
    <name evidence="1" type="ORF">KWAN_261</name>
</gene>
<sequence length="460" mass="51736">MGEQFTIQVPYVALFNPNNFLMEVNDALKVLKEEGRANILFRTIRSLDRNVETGTWYIEGDLAPEEGDVEEDPEMQFNRMRDLDNHDCELNLPLLHVLLAAPLYDAQKNIVTHPRYIRLFQIPELIQKIKGWSQARGILDNGIWYTQATKMYEEDGEIAPGVAKSKRNMVIDGVGDMIVVMVNLLELTNFNSEAITAMVASVRKEAPPMGNAHYLYHKLRMSNTLSVDYMWEVAGVDSPKQLTRTMFDETQIKYAIGHLGDCLIFANALANAYEFTLEQALSMAWDEIKDRTGFLNADGVFVKESDMSENDRIQRALKDTEKAGNFDGDNSPARKLEVDLSGEHATTTARGMTSAFTAVDELGTVEPPTKEISYFPVVPTTEQLSAATDAIHATLGGDSVQFVRVGTYYGGDTFYPRPHILFEFTLDGRPGTRHQQVEEGEYWEFADDAASYIVREPISD</sequence>
<dbReference type="SUPFAM" id="SSF101386">
    <property type="entry name" value="all-alpha NTP pyrophosphatases"/>
    <property type="match status" value="1"/>
</dbReference>
<dbReference type="EMBL" id="KX397369">
    <property type="protein sequence ID" value="ANZ49613.1"/>
    <property type="molecule type" value="Genomic_DNA"/>
</dbReference>
<dbReference type="KEGG" id="vg:29062105"/>
<protein>
    <submittedName>
        <fullName evidence="1">Putative mazG nucleotide pyrophosphohydrolase</fullName>
    </submittedName>
</protein>
<accession>A0A1B2IED7</accession>
<dbReference type="GO" id="GO:0016787">
    <property type="term" value="F:hydrolase activity"/>
    <property type="evidence" value="ECO:0007669"/>
    <property type="project" value="UniProtKB-KW"/>
</dbReference>
<evidence type="ECO:0000313" key="2">
    <source>
        <dbReference type="Proteomes" id="UP000202923"/>
    </source>
</evidence>
<dbReference type="OrthoDB" id="11156at10239"/>
<reference evidence="1 2" key="1">
    <citation type="submission" date="2016-06" db="EMBL/GenBank/DDBJ databases">
        <authorList>
            <person name="Kjaerup R.B."/>
            <person name="Dalgaard T.S."/>
            <person name="Juul-Madsen H.R."/>
        </authorList>
    </citation>
    <scope>NUCLEOTIDE SEQUENCE [LARGE SCALE GENOMIC DNA]</scope>
</reference>
<organism evidence="1 2">
    <name type="scientific">Erwinia phage vB_EamM_Kwan</name>
    <dbReference type="NCBI Taxonomy" id="1883374"/>
    <lineage>
        <taxon>Viruses</taxon>
        <taxon>Duplodnaviria</taxon>
        <taxon>Heunggongvirae</taxon>
        <taxon>Uroviricota</taxon>
        <taxon>Caudoviricetes</taxon>
        <taxon>Chimalliviridae</taxon>
        <taxon>Wellingtonvirus</taxon>
        <taxon>Wellingtonvirus wellington</taxon>
    </lineage>
</organism>
<evidence type="ECO:0000313" key="1">
    <source>
        <dbReference type="EMBL" id="ANZ49613.1"/>
    </source>
</evidence>
<proteinExistence type="predicted"/>